<sequence length="257" mass="27571">MTVYLKRNWPLLSGRALMITAALLCLFWVSMDVTPAPLSSPMGIRSAVSVQVNMVAAPQPVARQPASANAQPVPVAEPSAAEVTSAALFEQPAEPVETPLEQTTEQQEAVLIANNEPSATTTETPPLTEVTEEMVEIEKVTKSDVGNEQQTAIAANHQASGAHQQPVLVEPLFAAPPSPPRYPTIARKRGQQGVVWIDVWLDAQGQQTQTTISQSSGLNVLDESALAAVGSWRFKPHQVNGLAMASRVRIPIEFSLQ</sequence>
<evidence type="ECO:0000256" key="4">
    <source>
        <dbReference type="ARBA" id="ARBA00022475"/>
    </source>
</evidence>
<evidence type="ECO:0000256" key="3">
    <source>
        <dbReference type="ARBA" id="ARBA00022448"/>
    </source>
</evidence>
<dbReference type="Pfam" id="PF03544">
    <property type="entry name" value="TonB_C"/>
    <property type="match status" value="1"/>
</dbReference>
<keyword evidence="12" id="KW-1185">Reference proteome</keyword>
<evidence type="ECO:0000256" key="6">
    <source>
        <dbReference type="ARBA" id="ARBA00022692"/>
    </source>
</evidence>
<keyword evidence="7" id="KW-0653">Protein transport</keyword>
<evidence type="ECO:0000256" key="1">
    <source>
        <dbReference type="ARBA" id="ARBA00004383"/>
    </source>
</evidence>
<evidence type="ECO:0000256" key="2">
    <source>
        <dbReference type="ARBA" id="ARBA00006555"/>
    </source>
</evidence>
<keyword evidence="9" id="KW-0472">Membrane</keyword>
<dbReference type="RefSeq" id="WP_191146381.1">
    <property type="nucleotide sequence ID" value="NZ_JACXAF010000034.1"/>
</dbReference>
<dbReference type="GO" id="GO:0055085">
    <property type="term" value="P:transmembrane transport"/>
    <property type="evidence" value="ECO:0007669"/>
    <property type="project" value="InterPro"/>
</dbReference>
<protein>
    <submittedName>
        <fullName evidence="11">Energy transducer TonB</fullName>
    </submittedName>
</protein>
<comment type="caution">
    <text evidence="11">The sequence shown here is derived from an EMBL/GenBank/DDBJ whole genome shotgun (WGS) entry which is preliminary data.</text>
</comment>
<name>A0A8J6QJ76_9GAMM</name>
<reference evidence="11" key="1">
    <citation type="submission" date="2020-09" db="EMBL/GenBank/DDBJ databases">
        <title>A novel bacterium of genus Neiella, isolated from South China Sea.</title>
        <authorList>
            <person name="Huang H."/>
            <person name="Mo K."/>
            <person name="Hu Y."/>
        </authorList>
    </citation>
    <scope>NUCLEOTIDE SEQUENCE</scope>
    <source>
        <strain evidence="11">HB171785</strain>
    </source>
</reference>
<dbReference type="GO" id="GO:0031992">
    <property type="term" value="F:energy transducer activity"/>
    <property type="evidence" value="ECO:0007669"/>
    <property type="project" value="TreeGrafter"/>
</dbReference>
<dbReference type="AlphaFoldDB" id="A0A8J6QJ76"/>
<comment type="similarity">
    <text evidence="2">Belongs to the TonB family.</text>
</comment>
<evidence type="ECO:0000259" key="10">
    <source>
        <dbReference type="PROSITE" id="PS52015"/>
    </source>
</evidence>
<dbReference type="InterPro" id="IPR006260">
    <property type="entry name" value="TonB/TolA_C"/>
</dbReference>
<dbReference type="InterPro" id="IPR051045">
    <property type="entry name" value="TonB-dependent_transducer"/>
</dbReference>
<dbReference type="GO" id="GO:0015031">
    <property type="term" value="P:protein transport"/>
    <property type="evidence" value="ECO:0007669"/>
    <property type="project" value="UniProtKB-KW"/>
</dbReference>
<keyword evidence="6" id="KW-0812">Transmembrane</keyword>
<accession>A0A8J6QJ76</accession>
<keyword evidence="8" id="KW-1133">Transmembrane helix</keyword>
<proteinExistence type="inferred from homology"/>
<evidence type="ECO:0000256" key="8">
    <source>
        <dbReference type="ARBA" id="ARBA00022989"/>
    </source>
</evidence>
<dbReference type="PANTHER" id="PTHR33446:SF2">
    <property type="entry name" value="PROTEIN TONB"/>
    <property type="match status" value="1"/>
</dbReference>
<evidence type="ECO:0000256" key="9">
    <source>
        <dbReference type="ARBA" id="ARBA00023136"/>
    </source>
</evidence>
<comment type="subcellular location">
    <subcellularLocation>
        <location evidence="1">Cell inner membrane</location>
        <topology evidence="1">Single-pass membrane protein</topology>
        <orientation evidence="1">Periplasmic side</orientation>
    </subcellularLocation>
</comment>
<dbReference type="Gene3D" id="3.30.1150.10">
    <property type="match status" value="1"/>
</dbReference>
<dbReference type="SUPFAM" id="SSF74653">
    <property type="entry name" value="TolA/TonB C-terminal domain"/>
    <property type="match status" value="1"/>
</dbReference>
<dbReference type="GO" id="GO:0098797">
    <property type="term" value="C:plasma membrane protein complex"/>
    <property type="evidence" value="ECO:0007669"/>
    <property type="project" value="TreeGrafter"/>
</dbReference>
<evidence type="ECO:0000313" key="11">
    <source>
        <dbReference type="EMBL" id="MBD1391325.1"/>
    </source>
</evidence>
<keyword evidence="4" id="KW-1003">Cell membrane</keyword>
<dbReference type="PANTHER" id="PTHR33446">
    <property type="entry name" value="PROTEIN TONB-RELATED"/>
    <property type="match status" value="1"/>
</dbReference>
<keyword evidence="5" id="KW-0997">Cell inner membrane</keyword>
<gene>
    <name evidence="11" type="ORF">IC617_18005</name>
</gene>
<evidence type="ECO:0000256" key="7">
    <source>
        <dbReference type="ARBA" id="ARBA00022927"/>
    </source>
</evidence>
<dbReference type="PROSITE" id="PS52015">
    <property type="entry name" value="TONB_CTD"/>
    <property type="match status" value="1"/>
</dbReference>
<evidence type="ECO:0000313" key="12">
    <source>
        <dbReference type="Proteomes" id="UP000638014"/>
    </source>
</evidence>
<dbReference type="NCBIfam" id="TIGR01352">
    <property type="entry name" value="tonB_Cterm"/>
    <property type="match status" value="1"/>
</dbReference>
<evidence type="ECO:0000256" key="5">
    <source>
        <dbReference type="ARBA" id="ARBA00022519"/>
    </source>
</evidence>
<dbReference type="EMBL" id="JACXAF010000034">
    <property type="protein sequence ID" value="MBD1391325.1"/>
    <property type="molecule type" value="Genomic_DNA"/>
</dbReference>
<dbReference type="InterPro" id="IPR037682">
    <property type="entry name" value="TonB_C"/>
</dbReference>
<feature type="domain" description="TonB C-terminal" evidence="10">
    <location>
        <begin position="167"/>
        <end position="257"/>
    </location>
</feature>
<keyword evidence="3" id="KW-0813">Transport</keyword>
<dbReference type="Proteomes" id="UP000638014">
    <property type="component" value="Unassembled WGS sequence"/>
</dbReference>
<organism evidence="11 12">
    <name type="scientific">Neiella litorisoli</name>
    <dbReference type="NCBI Taxonomy" id="2771431"/>
    <lineage>
        <taxon>Bacteria</taxon>
        <taxon>Pseudomonadati</taxon>
        <taxon>Pseudomonadota</taxon>
        <taxon>Gammaproteobacteria</taxon>
        <taxon>Alteromonadales</taxon>
        <taxon>Echinimonadaceae</taxon>
        <taxon>Neiella</taxon>
    </lineage>
</organism>